<dbReference type="SMART" id="SM00142">
    <property type="entry name" value="PI3K_C2"/>
    <property type="match status" value="1"/>
</dbReference>
<dbReference type="Gene3D" id="2.60.40.150">
    <property type="entry name" value="C2 domain"/>
    <property type="match status" value="1"/>
</dbReference>
<dbReference type="CDD" id="cd00896">
    <property type="entry name" value="PI3Kc_III"/>
    <property type="match status" value="1"/>
</dbReference>
<dbReference type="InterPro" id="IPR057756">
    <property type="entry name" value="PI3-kinase_type3/VPS34_cat"/>
</dbReference>
<proteinExistence type="inferred from homology"/>
<dbReference type="InterPro" id="IPR036940">
    <property type="entry name" value="PI3/4_kinase_cat_sf"/>
</dbReference>
<dbReference type="Gene3D" id="1.10.1070.11">
    <property type="entry name" value="Phosphatidylinositol 3-/4-kinase, catalytic domain"/>
    <property type="match status" value="1"/>
</dbReference>
<dbReference type="PROSITE" id="PS50290">
    <property type="entry name" value="PI3_4_KINASE_3"/>
    <property type="match status" value="1"/>
</dbReference>
<evidence type="ECO:0000256" key="6">
    <source>
        <dbReference type="ARBA" id="ARBA00023985"/>
    </source>
</evidence>
<dbReference type="InterPro" id="IPR016024">
    <property type="entry name" value="ARM-type_fold"/>
</dbReference>
<dbReference type="GO" id="GO:0016303">
    <property type="term" value="F:1-phosphatidylinositol-3-kinase activity"/>
    <property type="evidence" value="ECO:0007669"/>
    <property type="project" value="UniProtKB-UniRule"/>
</dbReference>
<keyword evidence="4 7" id="KW-0418">Kinase</keyword>
<dbReference type="Gene3D" id="1.25.40.70">
    <property type="entry name" value="Phosphatidylinositol 3-kinase, accessory domain (PIK)"/>
    <property type="match status" value="1"/>
</dbReference>
<dbReference type="GeneID" id="64658353"/>
<dbReference type="RefSeq" id="XP_041230966.1">
    <property type="nucleotide sequence ID" value="XM_041364055.1"/>
</dbReference>
<evidence type="ECO:0000313" key="12">
    <source>
        <dbReference type="Proteomes" id="UP001195769"/>
    </source>
</evidence>
<dbReference type="GO" id="GO:0005524">
    <property type="term" value="F:ATP binding"/>
    <property type="evidence" value="ECO:0007669"/>
    <property type="project" value="UniProtKB-UniRule"/>
</dbReference>
<dbReference type="InterPro" id="IPR000403">
    <property type="entry name" value="PI3/4_kinase_cat_dom"/>
</dbReference>
<dbReference type="GO" id="GO:0005777">
    <property type="term" value="C:peroxisome"/>
    <property type="evidence" value="ECO:0007669"/>
    <property type="project" value="TreeGrafter"/>
</dbReference>
<dbReference type="SUPFAM" id="SSF49562">
    <property type="entry name" value="C2 domain (Calcium/lipid-binding domain, CaLB)"/>
    <property type="match status" value="1"/>
</dbReference>
<protein>
    <recommendedName>
        <fullName evidence="7">Phosphatidylinositol 3-kinase VPS34</fullName>
        <ecNumber evidence="7">2.7.1.137</ecNumber>
    </recommendedName>
</protein>
<comment type="caution">
    <text evidence="11">The sequence shown here is derived from an EMBL/GenBank/DDBJ whole genome shotgun (WGS) entry which is preliminary data.</text>
</comment>
<dbReference type="GO" id="GO:0034272">
    <property type="term" value="C:phosphatidylinositol 3-kinase complex, class III, type II"/>
    <property type="evidence" value="ECO:0007669"/>
    <property type="project" value="TreeGrafter"/>
</dbReference>
<dbReference type="InterPro" id="IPR002420">
    <property type="entry name" value="PI3K-type_C2_dom"/>
</dbReference>
<dbReference type="EC" id="2.7.1.137" evidence="7"/>
<evidence type="ECO:0000256" key="4">
    <source>
        <dbReference type="ARBA" id="ARBA00022777"/>
    </source>
</evidence>
<dbReference type="GO" id="GO:0005768">
    <property type="term" value="C:endosome"/>
    <property type="evidence" value="ECO:0007669"/>
    <property type="project" value="TreeGrafter"/>
</dbReference>
<evidence type="ECO:0000256" key="2">
    <source>
        <dbReference type="ARBA" id="ARBA00022679"/>
    </source>
</evidence>
<feature type="domain" description="PI3K/PI4K catalytic" evidence="8">
    <location>
        <begin position="574"/>
        <end position="804"/>
    </location>
</feature>
<dbReference type="SUPFAM" id="SSF56112">
    <property type="entry name" value="Protein kinase-like (PK-like)"/>
    <property type="match status" value="1"/>
</dbReference>
<gene>
    <name evidence="11" type="ORF">F5891DRAFT_1126154</name>
</gene>
<dbReference type="PIRSF" id="PIRSF000587">
    <property type="entry name" value="PI3K_Vps34"/>
    <property type="match status" value="1"/>
</dbReference>
<dbReference type="PANTHER" id="PTHR10048:SF7">
    <property type="entry name" value="PHOSPHATIDYLINOSITOL 3-KINASE CATALYTIC SUBUNIT TYPE 3"/>
    <property type="match status" value="1"/>
</dbReference>
<accession>A0AAD4EG16</accession>
<reference evidence="11" key="1">
    <citation type="journal article" date="2020" name="New Phytol.">
        <title>Comparative genomics reveals dynamic genome evolution in host specialist ectomycorrhizal fungi.</title>
        <authorList>
            <person name="Lofgren L.A."/>
            <person name="Nguyen N.H."/>
            <person name="Vilgalys R."/>
            <person name="Ruytinx J."/>
            <person name="Liao H.L."/>
            <person name="Branco S."/>
            <person name="Kuo A."/>
            <person name="LaButti K."/>
            <person name="Lipzen A."/>
            <person name="Andreopoulos W."/>
            <person name="Pangilinan J."/>
            <person name="Riley R."/>
            <person name="Hundley H."/>
            <person name="Na H."/>
            <person name="Barry K."/>
            <person name="Grigoriev I.V."/>
            <person name="Stajich J.E."/>
            <person name="Kennedy P.G."/>
        </authorList>
    </citation>
    <scope>NUCLEOTIDE SEQUENCE</scope>
    <source>
        <strain evidence="11">FC203</strain>
    </source>
</reference>
<dbReference type="InterPro" id="IPR001263">
    <property type="entry name" value="PI3K_accessory_dom"/>
</dbReference>
<dbReference type="InterPro" id="IPR042236">
    <property type="entry name" value="PI3K_accessory_sf"/>
</dbReference>
<dbReference type="GO" id="GO:0034271">
    <property type="term" value="C:phosphatidylinositol 3-kinase complex, class III, type I"/>
    <property type="evidence" value="ECO:0007669"/>
    <property type="project" value="TreeGrafter"/>
</dbReference>
<comment type="catalytic activity">
    <reaction evidence="6">
        <text>a 1,2-diacyl-sn-glycero-3-phospho-(1D-myo-inositol) + ATP = a 1,2-diacyl-sn-glycero-3-phospho-(1D-myo-inositol-3-phosphate) + ADP + H(+)</text>
        <dbReference type="Rhea" id="RHEA:12709"/>
        <dbReference type="ChEBI" id="CHEBI:15378"/>
        <dbReference type="ChEBI" id="CHEBI:30616"/>
        <dbReference type="ChEBI" id="CHEBI:57880"/>
        <dbReference type="ChEBI" id="CHEBI:58088"/>
        <dbReference type="ChEBI" id="CHEBI:456216"/>
        <dbReference type="EC" id="2.7.1.137"/>
    </reaction>
    <physiologicalReaction direction="left-to-right" evidence="6">
        <dbReference type="Rhea" id="RHEA:12710"/>
    </physiologicalReaction>
</comment>
<sequence>MDKDNRDDFTFAKLSDLKLPVTFRISQLEGSIPQPSVSELLENPELRFHGAQSSAFSDLYVSCQLLADNKPLTIPFRTSFKAFKNNYVWNEWITLPVRYCDLPLSSQITFTVWDIGAPRTAVPVGGTTFRMFGKKWTLRRGKHRLLLWAGQEADGSMQTKTPSKLGNRDEMGRLEKLVKKYERGDLPKSDWLDNMAFRKMEEIHAVETEKSENMYLYVDLPRFDFPVIFSEAVSRSLLNEAQNQATIPFAPPVVAQAPLTPVLPSYFATDPHLWAILDPEIARENPVEDKHRRLVRSHRSSPYDRELKPNAKIRDELNEILNYAPSQPLNSEEKDLIWKFRFYLARDKRGLTKFLKSVTWRDPSEVKQAVEELLPMWTEVDTDDALELLGPGTVDSRVRAFAVRQLNRADDEELLLYLLQLVQALKFESAASEQRSSRSTTSAISHDDSGLTDFLIARGVQNHTLGNRLYWYLIVEVELEDRVVAKMYGRVVFKFLSKILESENGSERRELMRRQGVLVETLAKRAKELRTSKDPRPKKIEKLRSFINDSKNGLVNIPPLPLPLNARIEITGIIAEKSSVFKSNLYPFLLYFQCSDGTEYPVIFKDGDDMRQDQLVLQRIWTLKLIPYDVLATGLLQGMVQFIPSKTIAGDYQANNPDEGSVGTYGVEPTGYCVVTYLLGVGDRHLDNLLLTPDVDFGYILGRDPKPFPPPVKVCKEMVDGMGGAQSTHYARFKNYCFTAFTILRKSANLILNLVALMVDANIPDIKHRDVHEQIQEKFRLDLTEEEAIKHFEALLNETSYFTVVLDRIHDLAQYWRS</sequence>
<comment type="similarity">
    <text evidence="1">Belongs to the PI3/PI4-kinase family. Type III PI4K subfamily.</text>
</comment>
<dbReference type="InterPro" id="IPR008290">
    <property type="entry name" value="PI3K_Vps34"/>
</dbReference>
<dbReference type="GO" id="GO:0006897">
    <property type="term" value="P:endocytosis"/>
    <property type="evidence" value="ECO:0007669"/>
    <property type="project" value="TreeGrafter"/>
</dbReference>
<evidence type="ECO:0000256" key="1">
    <source>
        <dbReference type="ARBA" id="ARBA00006209"/>
    </source>
</evidence>
<dbReference type="InterPro" id="IPR018936">
    <property type="entry name" value="PI3/4_kinase_CS"/>
</dbReference>
<dbReference type="SUPFAM" id="SSF48371">
    <property type="entry name" value="ARM repeat"/>
    <property type="match status" value="1"/>
</dbReference>
<dbReference type="InterPro" id="IPR015433">
    <property type="entry name" value="PI3/4_kinase"/>
</dbReference>
<keyword evidence="2 7" id="KW-0808">Transferase</keyword>
<dbReference type="InterPro" id="IPR011009">
    <property type="entry name" value="Kinase-like_dom_sf"/>
</dbReference>
<dbReference type="PROSITE" id="PS00915">
    <property type="entry name" value="PI3_4_KINASE_1"/>
    <property type="match status" value="1"/>
</dbReference>
<dbReference type="GO" id="GO:0048015">
    <property type="term" value="P:phosphatidylinositol-mediated signaling"/>
    <property type="evidence" value="ECO:0007669"/>
    <property type="project" value="TreeGrafter"/>
</dbReference>
<dbReference type="Pfam" id="PF00454">
    <property type="entry name" value="PI3_PI4_kinase"/>
    <property type="match status" value="1"/>
</dbReference>
<evidence type="ECO:0000259" key="8">
    <source>
        <dbReference type="PROSITE" id="PS50290"/>
    </source>
</evidence>
<feature type="domain" description="C2 PI3K-type" evidence="10">
    <location>
        <begin position="37"/>
        <end position="184"/>
    </location>
</feature>
<name>A0AAD4EG16_9AGAM</name>
<evidence type="ECO:0000256" key="7">
    <source>
        <dbReference type="PIRNR" id="PIRNR000587"/>
    </source>
</evidence>
<keyword evidence="3 7" id="KW-0547">Nucleotide-binding</keyword>
<keyword evidence="12" id="KW-1185">Reference proteome</keyword>
<evidence type="ECO:0000313" key="11">
    <source>
        <dbReference type="EMBL" id="KAG1905391.1"/>
    </source>
</evidence>
<keyword evidence="5 7" id="KW-0067">ATP-binding</keyword>
<dbReference type="SMART" id="SM00146">
    <property type="entry name" value="PI3Kc"/>
    <property type="match status" value="1"/>
</dbReference>
<dbReference type="SMART" id="SM00145">
    <property type="entry name" value="PI3Ka"/>
    <property type="match status" value="1"/>
</dbReference>
<dbReference type="PROSITE" id="PS51545">
    <property type="entry name" value="PIK_HELICAL"/>
    <property type="match status" value="1"/>
</dbReference>
<dbReference type="CDD" id="cd08397">
    <property type="entry name" value="C2_PI3K_class_III"/>
    <property type="match status" value="1"/>
</dbReference>
<dbReference type="EMBL" id="JABBWK010000007">
    <property type="protein sequence ID" value="KAG1905391.1"/>
    <property type="molecule type" value="Genomic_DNA"/>
</dbReference>
<dbReference type="CDD" id="cd00870">
    <property type="entry name" value="PI3Ka_III"/>
    <property type="match status" value="1"/>
</dbReference>
<evidence type="ECO:0000259" key="10">
    <source>
        <dbReference type="PROSITE" id="PS51547"/>
    </source>
</evidence>
<dbReference type="FunFam" id="1.25.40.70:FF:000009">
    <property type="entry name" value="Phosphatidylinositol 3-kinase VPS34"/>
    <property type="match status" value="1"/>
</dbReference>
<dbReference type="GO" id="GO:0000045">
    <property type="term" value="P:autophagosome assembly"/>
    <property type="evidence" value="ECO:0007669"/>
    <property type="project" value="TreeGrafter"/>
</dbReference>
<evidence type="ECO:0000256" key="3">
    <source>
        <dbReference type="ARBA" id="ARBA00022741"/>
    </source>
</evidence>
<evidence type="ECO:0000259" key="9">
    <source>
        <dbReference type="PROSITE" id="PS51545"/>
    </source>
</evidence>
<dbReference type="InterPro" id="IPR035892">
    <property type="entry name" value="C2_domain_sf"/>
</dbReference>
<organism evidence="11 12">
    <name type="scientific">Suillus fuscotomentosus</name>
    <dbReference type="NCBI Taxonomy" id="1912939"/>
    <lineage>
        <taxon>Eukaryota</taxon>
        <taxon>Fungi</taxon>
        <taxon>Dikarya</taxon>
        <taxon>Basidiomycota</taxon>
        <taxon>Agaricomycotina</taxon>
        <taxon>Agaricomycetes</taxon>
        <taxon>Agaricomycetidae</taxon>
        <taxon>Boletales</taxon>
        <taxon>Suillineae</taxon>
        <taxon>Suillaceae</taxon>
        <taxon>Suillus</taxon>
    </lineage>
</organism>
<dbReference type="Gene3D" id="3.30.1010.10">
    <property type="entry name" value="Phosphatidylinositol 3-kinase Catalytic Subunit, Chain A, domain 4"/>
    <property type="match status" value="1"/>
</dbReference>
<dbReference type="PANTHER" id="PTHR10048">
    <property type="entry name" value="PHOSPHATIDYLINOSITOL KINASE"/>
    <property type="match status" value="1"/>
</dbReference>
<dbReference type="Proteomes" id="UP001195769">
    <property type="component" value="Unassembled WGS sequence"/>
</dbReference>
<dbReference type="GO" id="GO:0000407">
    <property type="term" value="C:phagophore assembly site"/>
    <property type="evidence" value="ECO:0007669"/>
    <property type="project" value="TreeGrafter"/>
</dbReference>
<feature type="domain" description="PIK helical" evidence="9">
    <location>
        <begin position="304"/>
        <end position="498"/>
    </location>
</feature>
<dbReference type="AlphaFoldDB" id="A0AAD4EG16"/>
<dbReference type="Pfam" id="PF00792">
    <property type="entry name" value="PI3K_C2"/>
    <property type="match status" value="1"/>
</dbReference>
<dbReference type="FunFam" id="3.30.1010.10:FF:000002">
    <property type="entry name" value="Phosphatidylinositol 3-kinase catalytic subunit type 3"/>
    <property type="match status" value="1"/>
</dbReference>
<dbReference type="PROSITE" id="PS51547">
    <property type="entry name" value="C2_PI3K"/>
    <property type="match status" value="1"/>
</dbReference>
<evidence type="ECO:0000256" key="5">
    <source>
        <dbReference type="ARBA" id="ARBA00022840"/>
    </source>
</evidence>
<dbReference type="Pfam" id="PF00613">
    <property type="entry name" value="PI3Ka"/>
    <property type="match status" value="1"/>
</dbReference>